<dbReference type="PANTHER" id="PTHR39473">
    <property type="match status" value="1"/>
</dbReference>
<dbReference type="Proteomes" id="UP001319200">
    <property type="component" value="Unassembled WGS sequence"/>
</dbReference>
<dbReference type="EMBL" id="JAHESF010000033">
    <property type="protein sequence ID" value="MBT1700036.1"/>
    <property type="molecule type" value="Genomic_DNA"/>
</dbReference>
<organism evidence="1 2">
    <name type="scientific">Chryseosolibacter histidini</name>
    <dbReference type="NCBI Taxonomy" id="2782349"/>
    <lineage>
        <taxon>Bacteria</taxon>
        <taxon>Pseudomonadati</taxon>
        <taxon>Bacteroidota</taxon>
        <taxon>Cytophagia</taxon>
        <taxon>Cytophagales</taxon>
        <taxon>Chryseotaleaceae</taxon>
        <taxon>Chryseosolibacter</taxon>
    </lineage>
</organism>
<dbReference type="RefSeq" id="WP_254168353.1">
    <property type="nucleotide sequence ID" value="NZ_JAHESF010000033.1"/>
</dbReference>
<evidence type="ECO:0000313" key="2">
    <source>
        <dbReference type="Proteomes" id="UP001319200"/>
    </source>
</evidence>
<sequence>MNVSEVCTQILDQLAALLQEIDGRDFTKPSKALSQSTIGQHLRHTLEFFICFEQGFERGVVNYDKRAHDRLTETDKLMALNTIRRIRGFVSALRDNNKPLRLEVGFDPDKEQYISIETNAVRELVYNIEHAVHHMAIMKIGIREVAPYISLPPDFGVAASTVRYREAAVSVHH</sequence>
<dbReference type="AlphaFoldDB" id="A0AAP2DP93"/>
<dbReference type="PANTHER" id="PTHR39473:SF1">
    <property type="entry name" value="DINB-LIKE DOMAIN-CONTAINING PROTEIN"/>
    <property type="match status" value="1"/>
</dbReference>
<name>A0AAP2DP93_9BACT</name>
<accession>A0AAP2DP93</accession>
<gene>
    <name evidence="1" type="ORF">KK083_24325</name>
</gene>
<comment type="caution">
    <text evidence="1">The sequence shown here is derived from an EMBL/GenBank/DDBJ whole genome shotgun (WGS) entry which is preliminary data.</text>
</comment>
<proteinExistence type="predicted"/>
<reference evidence="1 2" key="1">
    <citation type="submission" date="2021-05" db="EMBL/GenBank/DDBJ databases">
        <title>A Polyphasic approach of four new species of the genus Ohtaekwangia: Ohtaekwangia histidinii sp. nov., Ohtaekwangia cretensis sp. nov., Ohtaekwangia indiensis sp. nov., Ohtaekwangia reichenbachii sp. nov. from diverse environment.</title>
        <authorList>
            <person name="Octaviana S."/>
        </authorList>
    </citation>
    <scope>NUCLEOTIDE SEQUENCE [LARGE SCALE GENOMIC DNA]</scope>
    <source>
        <strain evidence="1 2">PWU4</strain>
    </source>
</reference>
<protein>
    <recommendedName>
        <fullName evidence="3">DinB family protein</fullName>
    </recommendedName>
</protein>
<evidence type="ECO:0008006" key="3">
    <source>
        <dbReference type="Google" id="ProtNLM"/>
    </source>
</evidence>
<evidence type="ECO:0000313" key="1">
    <source>
        <dbReference type="EMBL" id="MBT1700036.1"/>
    </source>
</evidence>
<keyword evidence="2" id="KW-1185">Reference proteome</keyword>